<proteinExistence type="predicted"/>
<protein>
    <submittedName>
        <fullName evidence="1">Uncharacterized protein</fullName>
    </submittedName>
</protein>
<organism evidence="1 2">
    <name type="scientific">Rotaria socialis</name>
    <dbReference type="NCBI Taxonomy" id="392032"/>
    <lineage>
        <taxon>Eukaryota</taxon>
        <taxon>Metazoa</taxon>
        <taxon>Spiralia</taxon>
        <taxon>Gnathifera</taxon>
        <taxon>Rotifera</taxon>
        <taxon>Eurotatoria</taxon>
        <taxon>Bdelloidea</taxon>
        <taxon>Philodinida</taxon>
        <taxon>Philodinidae</taxon>
        <taxon>Rotaria</taxon>
    </lineage>
</organism>
<evidence type="ECO:0000313" key="1">
    <source>
        <dbReference type="EMBL" id="CAF5094651.1"/>
    </source>
</evidence>
<sequence>MPITEGIPLAMQFDSLSYAGQAIH</sequence>
<evidence type="ECO:0000313" key="2">
    <source>
        <dbReference type="Proteomes" id="UP000663848"/>
    </source>
</evidence>
<name>A0A822EE16_9BILA</name>
<gene>
    <name evidence="1" type="ORF">QYT958_LOCUS44514</name>
</gene>
<dbReference type="EMBL" id="CAJOBR010069285">
    <property type="protein sequence ID" value="CAF5094651.1"/>
    <property type="molecule type" value="Genomic_DNA"/>
</dbReference>
<feature type="non-terminal residue" evidence="1">
    <location>
        <position position="24"/>
    </location>
</feature>
<dbReference type="AlphaFoldDB" id="A0A822EE16"/>
<dbReference type="Proteomes" id="UP000663848">
    <property type="component" value="Unassembled WGS sequence"/>
</dbReference>
<comment type="caution">
    <text evidence="1">The sequence shown here is derived from an EMBL/GenBank/DDBJ whole genome shotgun (WGS) entry which is preliminary data.</text>
</comment>
<feature type="non-terminal residue" evidence="1">
    <location>
        <position position="1"/>
    </location>
</feature>
<reference evidence="1" key="1">
    <citation type="submission" date="2021-02" db="EMBL/GenBank/DDBJ databases">
        <authorList>
            <person name="Nowell W R."/>
        </authorList>
    </citation>
    <scope>NUCLEOTIDE SEQUENCE</scope>
</reference>
<accession>A0A822EE16</accession>